<comment type="caution">
    <text evidence="2">The sequence shown here is derived from an EMBL/GenBank/DDBJ whole genome shotgun (WGS) entry which is preliminary data.</text>
</comment>
<feature type="transmembrane region" description="Helical" evidence="1">
    <location>
        <begin position="692"/>
        <end position="713"/>
    </location>
</feature>
<keyword evidence="1" id="KW-1133">Transmembrane helix</keyword>
<dbReference type="InterPro" id="IPR050545">
    <property type="entry name" value="Mycobact_MmpL"/>
</dbReference>
<evidence type="ECO:0000313" key="2">
    <source>
        <dbReference type="EMBL" id="MCQ4080811.1"/>
    </source>
</evidence>
<sequence length="805" mass="84860">MRRTAEPAARAGKKLTAFWRRLVGREGKGGKNTCRRLRLRRPTARELVISLIVLAVAAATAGGLTRLRVETAMDSFLPQGDPTVSAIEQNARSFGGDPIVVLLESSNPRQLLVDEDQFDKLLRLEGILSQLPDVATVYGPATAVNQIAISSQDMLAQISGAGDSLRAQAEEKARAQHLSAAKIQAAEDAAVATFDARYGALLVKGLPGGLPTTSNPNFISNVIYDQSGQPRVRWKFVVPNANSVTELVRPREDLDEAGTEWLVSAVRAAVRHSGLKTSRVTVTGVPAITSSLTHEVVSEMPVLGGLAVLVILLRFLIAPSQTTRLRRLWPLVAAVIGSALTLSAFGWLDVPMSFGAIALFPLLLGIGSSFPLYLASFSDRRRVLAVSLASAAAFGSLAISPLPFVRELGIALGAGVLLTVAATLALGNMVAPIPSSAGGRPGGTARRSLPAGRRWVVLGVLIAVAGLGWAVLPKLDIQANPEDLAKGLPELSQAQYAEHVLGSSGDVSIVLRGTDTQGPQALQWLQEAETAVVGKYGDRIQPILTAPDLLSFLGNSPTSAQISAGVGLLPPYLTDAVFTPDGTQAVMDFGLKFQDLGAQTKLLHDVQVALPAPPAGYKVQIVGLPVAADRAYTLISNDRYLSNAAGIVVAGAVLLLGLRRRRDGLRAALAAALATGWTLAALWVLGQSLNPLTVALGSLITVTGCEFTVLLIDARQEEGSRLQRVVVWACATSALGYLSLVPSRIALLREFGIALTATVLFSYLAATAVVRLIPVKERPMETGKRPVSKVGSVKSAEPVNAEVMQ</sequence>
<accession>A0ABT1PT08</accession>
<feature type="transmembrane region" description="Helical" evidence="1">
    <location>
        <begin position="751"/>
        <end position="773"/>
    </location>
</feature>
<dbReference type="RefSeq" id="WP_255919723.1">
    <property type="nucleotide sequence ID" value="NZ_JANFNG010000005.1"/>
</dbReference>
<evidence type="ECO:0000256" key="1">
    <source>
        <dbReference type="SAM" id="Phobius"/>
    </source>
</evidence>
<feature type="transmembrane region" description="Helical" evidence="1">
    <location>
        <begin position="455"/>
        <end position="472"/>
    </location>
</feature>
<name>A0ABT1PT08_9ACTN</name>
<reference evidence="2" key="1">
    <citation type="submission" date="2022-06" db="EMBL/GenBank/DDBJ databases">
        <title>Draft genome sequence of Streptomyces sp. RB6PN25 isolated from peat swamp forest in Thailand.</title>
        <authorList>
            <person name="Duangmal K."/>
            <person name="Klaysubun C."/>
        </authorList>
    </citation>
    <scope>NUCLEOTIDE SEQUENCE</scope>
    <source>
        <strain evidence="2">RB6PN25</strain>
    </source>
</reference>
<keyword evidence="1" id="KW-0472">Membrane</keyword>
<feature type="transmembrane region" description="Helical" evidence="1">
    <location>
        <begin position="665"/>
        <end position="686"/>
    </location>
</feature>
<protein>
    <submittedName>
        <fullName evidence="2">MMPL family transporter</fullName>
    </submittedName>
</protein>
<feature type="transmembrane region" description="Helical" evidence="1">
    <location>
        <begin position="410"/>
        <end position="434"/>
    </location>
</feature>
<feature type="transmembrane region" description="Helical" evidence="1">
    <location>
        <begin position="329"/>
        <end position="348"/>
    </location>
</feature>
<feature type="transmembrane region" description="Helical" evidence="1">
    <location>
        <begin position="47"/>
        <end position="67"/>
    </location>
</feature>
<evidence type="ECO:0000313" key="3">
    <source>
        <dbReference type="Proteomes" id="UP001057702"/>
    </source>
</evidence>
<keyword evidence="1" id="KW-0812">Transmembrane</keyword>
<dbReference type="SUPFAM" id="SSF82866">
    <property type="entry name" value="Multidrug efflux transporter AcrB transmembrane domain"/>
    <property type="match status" value="2"/>
</dbReference>
<dbReference type="PANTHER" id="PTHR33406:SF13">
    <property type="entry name" value="MEMBRANE PROTEIN YDFJ"/>
    <property type="match status" value="1"/>
</dbReference>
<keyword evidence="3" id="KW-1185">Reference proteome</keyword>
<proteinExistence type="predicted"/>
<feature type="transmembrane region" description="Helical" evidence="1">
    <location>
        <begin position="300"/>
        <end position="317"/>
    </location>
</feature>
<dbReference type="EMBL" id="JANFNG010000005">
    <property type="protein sequence ID" value="MCQ4080811.1"/>
    <property type="molecule type" value="Genomic_DNA"/>
</dbReference>
<feature type="transmembrane region" description="Helical" evidence="1">
    <location>
        <begin position="354"/>
        <end position="376"/>
    </location>
</feature>
<organism evidence="2 3">
    <name type="scientific">Streptomyces humicola</name>
    <dbReference type="NCBI Taxonomy" id="2953240"/>
    <lineage>
        <taxon>Bacteria</taxon>
        <taxon>Bacillati</taxon>
        <taxon>Actinomycetota</taxon>
        <taxon>Actinomycetes</taxon>
        <taxon>Kitasatosporales</taxon>
        <taxon>Streptomycetaceae</taxon>
        <taxon>Streptomyces</taxon>
    </lineage>
</organism>
<dbReference type="Gene3D" id="1.20.1640.10">
    <property type="entry name" value="Multidrug efflux transporter AcrB transmembrane domain"/>
    <property type="match status" value="1"/>
</dbReference>
<dbReference type="Proteomes" id="UP001057702">
    <property type="component" value="Unassembled WGS sequence"/>
</dbReference>
<dbReference type="PANTHER" id="PTHR33406">
    <property type="entry name" value="MEMBRANE PROTEIN MJ1562-RELATED"/>
    <property type="match status" value="1"/>
</dbReference>
<feature type="transmembrane region" description="Helical" evidence="1">
    <location>
        <begin position="725"/>
        <end position="745"/>
    </location>
</feature>
<feature type="transmembrane region" description="Helical" evidence="1">
    <location>
        <begin position="640"/>
        <end position="658"/>
    </location>
</feature>
<gene>
    <name evidence="2" type="ORF">NGB36_09405</name>
</gene>
<feature type="transmembrane region" description="Helical" evidence="1">
    <location>
        <begin position="383"/>
        <end position="404"/>
    </location>
</feature>